<gene>
    <name evidence="1" type="ORF">DHETER_LOCUS5968</name>
</gene>
<name>A0ACA9M7C2_9GLOM</name>
<protein>
    <submittedName>
        <fullName evidence="1">14174_t:CDS:1</fullName>
    </submittedName>
</protein>
<comment type="caution">
    <text evidence="1">The sequence shown here is derived from an EMBL/GenBank/DDBJ whole genome shotgun (WGS) entry which is preliminary data.</text>
</comment>
<dbReference type="Proteomes" id="UP000789702">
    <property type="component" value="Unassembled WGS sequence"/>
</dbReference>
<evidence type="ECO:0000313" key="2">
    <source>
        <dbReference type="Proteomes" id="UP000789702"/>
    </source>
</evidence>
<sequence>IVGSVKELVIKFLENIKKSNFLNNIHIKSLDVGDVISYIVNPNGELSIEFNVNYNNGFCAEIDRSNDHSNIT</sequence>
<organism evidence="1 2">
    <name type="scientific">Dentiscutata heterogama</name>
    <dbReference type="NCBI Taxonomy" id="1316150"/>
    <lineage>
        <taxon>Eukaryota</taxon>
        <taxon>Fungi</taxon>
        <taxon>Fungi incertae sedis</taxon>
        <taxon>Mucoromycota</taxon>
        <taxon>Glomeromycotina</taxon>
        <taxon>Glomeromycetes</taxon>
        <taxon>Diversisporales</taxon>
        <taxon>Gigasporaceae</taxon>
        <taxon>Dentiscutata</taxon>
    </lineage>
</organism>
<keyword evidence="2" id="KW-1185">Reference proteome</keyword>
<reference evidence="1" key="1">
    <citation type="submission" date="2021-06" db="EMBL/GenBank/DDBJ databases">
        <authorList>
            <person name="Kallberg Y."/>
            <person name="Tangrot J."/>
            <person name="Rosling A."/>
        </authorList>
    </citation>
    <scope>NUCLEOTIDE SEQUENCE</scope>
    <source>
        <strain evidence="1">IL203A</strain>
    </source>
</reference>
<accession>A0ACA9M7C2</accession>
<evidence type="ECO:0000313" key="1">
    <source>
        <dbReference type="EMBL" id="CAG8568813.1"/>
    </source>
</evidence>
<proteinExistence type="predicted"/>
<feature type="non-terminal residue" evidence="1">
    <location>
        <position position="1"/>
    </location>
</feature>
<dbReference type="EMBL" id="CAJVPU010007107">
    <property type="protein sequence ID" value="CAG8568813.1"/>
    <property type="molecule type" value="Genomic_DNA"/>
</dbReference>